<accession>A0A8X8D0P8</accession>
<feature type="transmembrane region" description="Helical" evidence="1">
    <location>
        <begin position="137"/>
        <end position="157"/>
    </location>
</feature>
<evidence type="ECO:0000256" key="2">
    <source>
        <dbReference type="SAM" id="SignalP"/>
    </source>
</evidence>
<feature type="chain" id="PRO_5036467043" description="EGF-like domain-containing protein" evidence="2">
    <location>
        <begin position="24"/>
        <end position="263"/>
    </location>
</feature>
<proteinExistence type="predicted"/>
<organism evidence="4 5">
    <name type="scientific">Populus tomentosa</name>
    <name type="common">Chinese white poplar</name>
    <dbReference type="NCBI Taxonomy" id="118781"/>
    <lineage>
        <taxon>Eukaryota</taxon>
        <taxon>Viridiplantae</taxon>
        <taxon>Streptophyta</taxon>
        <taxon>Embryophyta</taxon>
        <taxon>Tracheophyta</taxon>
        <taxon>Spermatophyta</taxon>
        <taxon>Magnoliopsida</taxon>
        <taxon>eudicotyledons</taxon>
        <taxon>Gunneridae</taxon>
        <taxon>Pentapetalae</taxon>
        <taxon>rosids</taxon>
        <taxon>fabids</taxon>
        <taxon>Malpighiales</taxon>
        <taxon>Salicaceae</taxon>
        <taxon>Saliceae</taxon>
        <taxon>Populus</taxon>
    </lineage>
</organism>
<dbReference type="SMART" id="SM00181">
    <property type="entry name" value="EGF"/>
    <property type="match status" value="2"/>
</dbReference>
<feature type="signal peptide" evidence="2">
    <location>
        <begin position="1"/>
        <end position="23"/>
    </location>
</feature>
<feature type="transmembrane region" description="Helical" evidence="1">
    <location>
        <begin position="243"/>
        <end position="262"/>
    </location>
</feature>
<keyword evidence="1" id="KW-0812">Transmembrane</keyword>
<keyword evidence="5" id="KW-1185">Reference proteome</keyword>
<keyword evidence="2" id="KW-0732">Signal</keyword>
<dbReference type="InterPro" id="IPR000742">
    <property type="entry name" value="EGF"/>
</dbReference>
<feature type="domain" description="EGF-like" evidence="3">
    <location>
        <begin position="36"/>
        <end position="84"/>
    </location>
</feature>
<dbReference type="AlphaFoldDB" id="A0A8X8D0P8"/>
<evidence type="ECO:0000256" key="1">
    <source>
        <dbReference type="SAM" id="Phobius"/>
    </source>
</evidence>
<keyword evidence="1" id="KW-0472">Membrane</keyword>
<evidence type="ECO:0000313" key="5">
    <source>
        <dbReference type="Proteomes" id="UP000886885"/>
    </source>
</evidence>
<evidence type="ECO:0000313" key="4">
    <source>
        <dbReference type="EMBL" id="KAG6773362.1"/>
    </source>
</evidence>
<sequence length="263" mass="29032">MTFSKALPFVAMLIVVLPMAAMADIDGNMTAFYERLCQEVDCGKGTCVGNISYPLSYMCQCQPGWKQTQYDDDVNDEHKFLPCVIPNCNILFFLLVLLTMAAASQPHLQLHKKQFPKTAPSSIVITITKHLYSHNQILKIMLSLEYLLFFILSSLIFCPDDLACYWMYCGEGTCTNNGTYRYMCSCNPGFSNLLNISYYPCYSQCTLGSDCAEIIRVASSTSGGTGTGTGNGTTPGGNPASTILPLKFQWIIILVLSMLMALK</sequence>
<feature type="transmembrane region" description="Helical" evidence="1">
    <location>
        <begin position="84"/>
        <end position="103"/>
    </location>
</feature>
<feature type="domain" description="EGF-like" evidence="3">
    <location>
        <begin position="163"/>
        <end position="206"/>
    </location>
</feature>
<gene>
    <name evidence="4" type="ORF">POTOM_020633</name>
</gene>
<name>A0A8X8D0P8_POPTO</name>
<dbReference type="EMBL" id="JAAWWB010000010">
    <property type="protein sequence ID" value="KAG6773362.1"/>
    <property type="molecule type" value="Genomic_DNA"/>
</dbReference>
<dbReference type="PANTHER" id="PTHR33881">
    <property type="entry name" value="NEUROGENIC LOCUS NOTCH-LIKE PROTEIN"/>
    <property type="match status" value="1"/>
</dbReference>
<dbReference type="OrthoDB" id="1914642at2759"/>
<dbReference type="Proteomes" id="UP000886885">
    <property type="component" value="Chromosome 5D"/>
</dbReference>
<comment type="caution">
    <text evidence="4">The sequence shown here is derived from an EMBL/GenBank/DDBJ whole genome shotgun (WGS) entry which is preliminary data.</text>
</comment>
<dbReference type="PANTHER" id="PTHR33881:SF10">
    <property type="entry name" value="SLIT HOMOLOG 2 PROTEIN-LIKE"/>
    <property type="match status" value="1"/>
</dbReference>
<reference evidence="4" key="1">
    <citation type="journal article" date="2020" name="bioRxiv">
        <title>Hybrid origin of Populus tomentosa Carr. identified through genome sequencing and phylogenomic analysis.</title>
        <authorList>
            <person name="An X."/>
            <person name="Gao K."/>
            <person name="Chen Z."/>
            <person name="Li J."/>
            <person name="Yang X."/>
            <person name="Yang X."/>
            <person name="Zhou J."/>
            <person name="Guo T."/>
            <person name="Zhao T."/>
            <person name="Huang S."/>
            <person name="Miao D."/>
            <person name="Khan W.U."/>
            <person name="Rao P."/>
            <person name="Ye M."/>
            <person name="Lei B."/>
            <person name="Liao W."/>
            <person name="Wang J."/>
            <person name="Ji L."/>
            <person name="Li Y."/>
            <person name="Guo B."/>
            <person name="Mustafa N.S."/>
            <person name="Li S."/>
            <person name="Yun Q."/>
            <person name="Keller S.R."/>
            <person name="Mao J."/>
            <person name="Zhang R."/>
            <person name="Strauss S.H."/>
        </authorList>
    </citation>
    <scope>NUCLEOTIDE SEQUENCE</scope>
    <source>
        <strain evidence="4">GM15</strain>
        <tissue evidence="4">Leaf</tissue>
    </source>
</reference>
<protein>
    <recommendedName>
        <fullName evidence="3">EGF-like domain-containing protein</fullName>
    </recommendedName>
</protein>
<evidence type="ECO:0000259" key="3">
    <source>
        <dbReference type="SMART" id="SM00181"/>
    </source>
</evidence>
<keyword evidence="1" id="KW-1133">Transmembrane helix</keyword>